<protein>
    <submittedName>
        <fullName evidence="1">Uncharacterized protein</fullName>
    </submittedName>
</protein>
<evidence type="ECO:0000313" key="1">
    <source>
        <dbReference type="EMBL" id="SOS37387.1"/>
    </source>
</evidence>
<evidence type="ECO:0000313" key="2">
    <source>
        <dbReference type="Proteomes" id="UP000238095"/>
    </source>
</evidence>
<sequence length="42" mass="4887">MHKYLDLLAEAAKQDFKRIVTGFLLDARPRCQRQLKSDPLPC</sequence>
<accession>A0A2K4WNA3</accession>
<dbReference type="Proteomes" id="UP000238095">
    <property type="component" value="Chromosome 1"/>
</dbReference>
<organism evidence="1 2">
    <name type="scientific">Pseudomonas syringae</name>
    <dbReference type="NCBI Taxonomy" id="317"/>
    <lineage>
        <taxon>Bacteria</taxon>
        <taxon>Pseudomonadati</taxon>
        <taxon>Pseudomonadota</taxon>
        <taxon>Gammaproteobacteria</taxon>
        <taxon>Pseudomonadales</taxon>
        <taxon>Pseudomonadaceae</taxon>
        <taxon>Pseudomonas</taxon>
    </lineage>
</organism>
<name>A0A2K4WNA3_PSESX</name>
<reference evidence="1 2" key="1">
    <citation type="submission" date="2017-11" db="EMBL/GenBank/DDBJ databases">
        <authorList>
            <person name="Han C.G."/>
        </authorList>
    </citation>
    <scope>NUCLEOTIDE SEQUENCE [LARGE SCALE GENOMIC DNA]</scope>
    <source>
        <strain evidence="1">CFBP3840</strain>
    </source>
</reference>
<dbReference type="AlphaFoldDB" id="A0A2K4WNA3"/>
<proteinExistence type="predicted"/>
<gene>
    <name evidence="1" type="ORF">CFBP3840_00311</name>
</gene>
<dbReference type="EMBL" id="LT963409">
    <property type="protein sequence ID" value="SOS37387.1"/>
    <property type="molecule type" value="Genomic_DNA"/>
</dbReference>